<evidence type="ECO:0000313" key="1">
    <source>
        <dbReference type="EMBL" id="QUJ76042.1"/>
    </source>
</evidence>
<dbReference type="AlphaFoldDB" id="A0A975JCN8"/>
<organism evidence="1 2">
    <name type="scientific">Sulfitobacter albidus</name>
    <dbReference type="NCBI Taxonomy" id="2829501"/>
    <lineage>
        <taxon>Bacteria</taxon>
        <taxon>Pseudomonadati</taxon>
        <taxon>Pseudomonadota</taxon>
        <taxon>Alphaproteobacteria</taxon>
        <taxon>Rhodobacterales</taxon>
        <taxon>Roseobacteraceae</taxon>
        <taxon>Sulfitobacter</taxon>
    </lineage>
</organism>
<proteinExistence type="predicted"/>
<evidence type="ECO:0000313" key="2">
    <source>
        <dbReference type="Proteomes" id="UP000683291"/>
    </source>
</evidence>
<dbReference type="Proteomes" id="UP000683291">
    <property type="component" value="Chromosome 1"/>
</dbReference>
<dbReference type="RefSeq" id="WP_212704240.1">
    <property type="nucleotide sequence ID" value="NZ_CP073581.1"/>
</dbReference>
<dbReference type="KEGG" id="sual:KDD17_14080"/>
<dbReference type="EMBL" id="CP073581">
    <property type="protein sequence ID" value="QUJ76042.1"/>
    <property type="molecule type" value="Genomic_DNA"/>
</dbReference>
<name>A0A975JCN8_9RHOB</name>
<sequence length="217" mass="23077">MTAAQWKSRLKKIASPEAVTARYAPTSVVHLDASTAPVPDPPETADLTKDAGLAARVLLVTSESPAPDAVAALHAMDYKLTGFADPIGAPAQEMLRRAGVEITGPPFDADLSQVIAQRAREFDLFWLDSIAMVRRHAAEIRAAHPMARLLLTLDHRATAEAQDVGALHSVDAILTPDPDILARQYDRLLPLYTSGGGLADALRDACTDLGLPTGADD</sequence>
<reference evidence="1" key="1">
    <citation type="submission" date="2021-04" db="EMBL/GenBank/DDBJ databases">
        <title>Complete genome sequence for Sulfitobacter sp. strain JK7-1.</title>
        <authorList>
            <person name="Park S.-J."/>
        </authorList>
    </citation>
    <scope>NUCLEOTIDE SEQUENCE</scope>
    <source>
        <strain evidence="1">JK7-1</strain>
    </source>
</reference>
<protein>
    <submittedName>
        <fullName evidence="1">Uncharacterized protein</fullName>
    </submittedName>
</protein>
<accession>A0A975JCN8</accession>
<gene>
    <name evidence="1" type="ORF">KDD17_14080</name>
</gene>
<keyword evidence="2" id="KW-1185">Reference proteome</keyword>